<dbReference type="Pfam" id="PF12738">
    <property type="entry name" value="PTCB-BRCT"/>
    <property type="match status" value="1"/>
</dbReference>
<dbReference type="EMBL" id="CAKMRJ010001104">
    <property type="protein sequence ID" value="CAH1420494.1"/>
    <property type="molecule type" value="Genomic_DNA"/>
</dbReference>
<evidence type="ECO:0000259" key="2">
    <source>
        <dbReference type="PROSITE" id="PS50172"/>
    </source>
</evidence>
<sequence>MMRKTTFKGANVFISRNLVPPEIFDSLHDVLKDNGAEIFLCCDPSRNGPDDYHVIAARDHEKLDDLRQKGCNLLGPQCVFSCAKEHRELPKQGFTCCLAMDGVKILASGFKMERKDEIDKLVTAMGGLLQTKASSDISFVIVKNVLAGKYKWALNNLKKPIVSENWLHQCWKEHRVVPHDSYRVLPFSGLTISVTQMPSDEREEIKKIVLLLQNGGKYSAELTKKSSHLVTNTRLQKDGVTFVLLLELGSTSLLLEKHV</sequence>
<evidence type="ECO:0000313" key="3">
    <source>
        <dbReference type="EMBL" id="CAH1420494.1"/>
    </source>
</evidence>
<dbReference type="GO" id="GO:0006270">
    <property type="term" value="P:DNA replication initiation"/>
    <property type="evidence" value="ECO:0007669"/>
    <property type="project" value="TreeGrafter"/>
</dbReference>
<evidence type="ECO:0000313" key="4">
    <source>
        <dbReference type="Proteomes" id="UP001157418"/>
    </source>
</evidence>
<dbReference type="PANTHER" id="PTHR13561">
    <property type="entry name" value="DNA REPLICATION REGULATOR DPB11-RELATED"/>
    <property type="match status" value="1"/>
</dbReference>
<gene>
    <name evidence="3" type="ORF">LVIROSA_LOCUS7953</name>
</gene>
<dbReference type="Proteomes" id="UP001157418">
    <property type="component" value="Unassembled WGS sequence"/>
</dbReference>
<comment type="caution">
    <text evidence="3">The sequence shown here is derived from an EMBL/GenBank/DDBJ whole genome shotgun (WGS) entry which is preliminary data.</text>
</comment>
<protein>
    <recommendedName>
        <fullName evidence="2">BRCT domain-containing protein</fullName>
    </recommendedName>
</protein>
<dbReference type="SUPFAM" id="SSF52113">
    <property type="entry name" value="BRCT domain"/>
    <property type="match status" value="2"/>
</dbReference>
<dbReference type="PANTHER" id="PTHR13561:SF20">
    <property type="entry name" value="DNA TOPOISOMERASE 2-BINDING PROTEIN 1"/>
    <property type="match status" value="1"/>
</dbReference>
<organism evidence="3 4">
    <name type="scientific">Lactuca virosa</name>
    <dbReference type="NCBI Taxonomy" id="75947"/>
    <lineage>
        <taxon>Eukaryota</taxon>
        <taxon>Viridiplantae</taxon>
        <taxon>Streptophyta</taxon>
        <taxon>Embryophyta</taxon>
        <taxon>Tracheophyta</taxon>
        <taxon>Spermatophyta</taxon>
        <taxon>Magnoliopsida</taxon>
        <taxon>eudicotyledons</taxon>
        <taxon>Gunneridae</taxon>
        <taxon>Pentapetalae</taxon>
        <taxon>asterids</taxon>
        <taxon>campanulids</taxon>
        <taxon>Asterales</taxon>
        <taxon>Asteraceae</taxon>
        <taxon>Cichorioideae</taxon>
        <taxon>Cichorieae</taxon>
        <taxon>Lactucinae</taxon>
        <taxon>Lactuca</taxon>
    </lineage>
</organism>
<dbReference type="PROSITE" id="PS50172">
    <property type="entry name" value="BRCT"/>
    <property type="match status" value="2"/>
</dbReference>
<dbReference type="Gene3D" id="3.40.50.10190">
    <property type="entry name" value="BRCT domain"/>
    <property type="match status" value="3"/>
</dbReference>
<feature type="domain" description="BRCT" evidence="2">
    <location>
        <begin position="182"/>
        <end position="232"/>
    </location>
</feature>
<dbReference type="CDD" id="cd00027">
    <property type="entry name" value="BRCT"/>
    <property type="match status" value="1"/>
</dbReference>
<dbReference type="AlphaFoldDB" id="A0AAU9M383"/>
<dbReference type="GO" id="GO:0007095">
    <property type="term" value="P:mitotic G2 DNA damage checkpoint signaling"/>
    <property type="evidence" value="ECO:0007669"/>
    <property type="project" value="TreeGrafter"/>
</dbReference>
<name>A0AAU9M383_9ASTR</name>
<dbReference type="GO" id="GO:0033314">
    <property type="term" value="P:mitotic DNA replication checkpoint signaling"/>
    <property type="evidence" value="ECO:0007669"/>
    <property type="project" value="TreeGrafter"/>
</dbReference>
<dbReference type="InterPro" id="IPR036420">
    <property type="entry name" value="BRCT_dom_sf"/>
</dbReference>
<accession>A0AAU9M383</accession>
<keyword evidence="4" id="KW-1185">Reference proteome</keyword>
<dbReference type="Pfam" id="PF00533">
    <property type="entry name" value="BRCT"/>
    <property type="match status" value="1"/>
</dbReference>
<evidence type="ECO:0000256" key="1">
    <source>
        <dbReference type="ARBA" id="ARBA00022737"/>
    </source>
</evidence>
<reference evidence="3 4" key="1">
    <citation type="submission" date="2022-01" db="EMBL/GenBank/DDBJ databases">
        <authorList>
            <person name="Xiong W."/>
            <person name="Schranz E."/>
        </authorList>
    </citation>
    <scope>NUCLEOTIDE SEQUENCE [LARGE SCALE GENOMIC DNA]</scope>
</reference>
<proteinExistence type="predicted"/>
<dbReference type="InterPro" id="IPR001357">
    <property type="entry name" value="BRCT_dom"/>
</dbReference>
<dbReference type="SMART" id="SM00292">
    <property type="entry name" value="BRCT"/>
    <property type="match status" value="3"/>
</dbReference>
<keyword evidence="1" id="KW-0677">Repeat</keyword>
<dbReference type="FunFam" id="3.40.50.10190:FF:000061">
    <property type="entry name" value="Transcription coactivator"/>
    <property type="match status" value="1"/>
</dbReference>
<feature type="domain" description="BRCT" evidence="2">
    <location>
        <begin position="100"/>
        <end position="184"/>
    </location>
</feature>